<dbReference type="HOGENOM" id="CLU_3265643_0_0_10"/>
<dbReference type="Proteomes" id="UP000003416">
    <property type="component" value="Unassembled WGS sequence"/>
</dbReference>
<name>F3PPA1_9BACE</name>
<evidence type="ECO:0000313" key="1">
    <source>
        <dbReference type="EMBL" id="EGF59306.1"/>
    </source>
</evidence>
<sequence length="41" mass="4966">MHKFNLLPFFLFIHTAIRKKEILRQLTPQYIEEIESTNAFS</sequence>
<protein>
    <submittedName>
        <fullName evidence="1">Uncharacterized protein</fullName>
    </submittedName>
</protein>
<evidence type="ECO:0000313" key="2">
    <source>
        <dbReference type="Proteomes" id="UP000003416"/>
    </source>
</evidence>
<dbReference type="AlphaFoldDB" id="F3PPA1"/>
<proteinExistence type="predicted"/>
<dbReference type="STRING" id="763034.HMPREF9446_00541"/>
<dbReference type="EMBL" id="AFBN01000010">
    <property type="protein sequence ID" value="EGF59306.1"/>
    <property type="molecule type" value="Genomic_DNA"/>
</dbReference>
<reference evidence="1 2" key="1">
    <citation type="submission" date="2011-02" db="EMBL/GenBank/DDBJ databases">
        <authorList>
            <person name="Weinstock G."/>
            <person name="Sodergren E."/>
            <person name="Clifton S."/>
            <person name="Fulton L."/>
            <person name="Fulton B."/>
            <person name="Courtney L."/>
            <person name="Fronick C."/>
            <person name="Harrison M."/>
            <person name="Strong C."/>
            <person name="Farmer C."/>
            <person name="Delahaunty K."/>
            <person name="Markovic C."/>
            <person name="Hall O."/>
            <person name="Minx P."/>
            <person name="Tomlinson C."/>
            <person name="Mitreva M."/>
            <person name="Hou S."/>
            <person name="Chen J."/>
            <person name="Wollam A."/>
            <person name="Pepin K.H."/>
            <person name="Johnson M."/>
            <person name="Bhonagiri V."/>
            <person name="Zhang X."/>
            <person name="Suruliraj S."/>
            <person name="Warren W."/>
            <person name="Chinwalla A."/>
            <person name="Mardis E.R."/>
            <person name="Wilson R.K."/>
        </authorList>
    </citation>
    <scope>NUCLEOTIDE SEQUENCE [LARGE SCALE GENOMIC DNA]</scope>
    <source>
        <strain evidence="1 2">YIT 12057</strain>
    </source>
</reference>
<gene>
    <name evidence="1" type="ORF">HMPREF9446_00541</name>
</gene>
<organism evidence="1 2">
    <name type="scientific">Bacteroides fluxus YIT 12057</name>
    <dbReference type="NCBI Taxonomy" id="763034"/>
    <lineage>
        <taxon>Bacteria</taxon>
        <taxon>Pseudomonadati</taxon>
        <taxon>Bacteroidota</taxon>
        <taxon>Bacteroidia</taxon>
        <taxon>Bacteroidales</taxon>
        <taxon>Bacteroidaceae</taxon>
        <taxon>Bacteroides</taxon>
    </lineage>
</organism>
<keyword evidence="2" id="KW-1185">Reference proteome</keyword>
<accession>F3PPA1</accession>
<comment type="caution">
    <text evidence="1">The sequence shown here is derived from an EMBL/GenBank/DDBJ whole genome shotgun (WGS) entry which is preliminary data.</text>
</comment>